<proteinExistence type="predicted"/>
<feature type="transmembrane region" description="Helical" evidence="1">
    <location>
        <begin position="144"/>
        <end position="165"/>
    </location>
</feature>
<keyword evidence="3" id="KW-1185">Reference proteome</keyword>
<feature type="transmembrane region" description="Helical" evidence="1">
    <location>
        <begin position="392"/>
        <end position="414"/>
    </location>
</feature>
<evidence type="ECO:0000313" key="3">
    <source>
        <dbReference type="Proteomes" id="UP000443582"/>
    </source>
</evidence>
<comment type="caution">
    <text evidence="2">The sequence shown here is derived from an EMBL/GenBank/DDBJ whole genome shotgun (WGS) entry which is preliminary data.</text>
</comment>
<sequence>MSSLIRKLLKIHRILGLVLAVNFLILGLTGVVLVWRHELAPVQAVEQRTSFISEKSSLSKIENFISTKYEGKKVLSIFKGDDGDINARVTEPGIEKFKGATRLKFDMAGNAIDKEVVKSQTSNKVIDFILKLHRELLLGGKGKILIGLMGLFFLIALISGALISNKFYRNIRNMNSRILLGRFHKIIGVKTCAWLLIVTFTGTILAFNSTLIGLFLRDNVRAQQENARVIENATYVSVLDIYDELKEKLPHLEYDFISFPDNEFSVPNHFVILMENEEHHHEIAYVDAITGSLIRTVSLPWYLELLILSEPLHFGDYGGVILKVIWSILGLVISFIPISGIYIFLFRKRLLSSTSKMYDGSTLNDVNISLNEIVLPSAFIFIIFIVSSDYNWPLSGLFLIYLGISWKDILSFTLRLKDKVVRKEVS</sequence>
<keyword evidence="1" id="KW-0472">Membrane</keyword>
<feature type="transmembrane region" description="Helical" evidence="1">
    <location>
        <begin position="366"/>
        <end position="386"/>
    </location>
</feature>
<dbReference type="PANTHER" id="PTHR34219">
    <property type="entry name" value="IRON-REGULATED INNER MEMBRANE PROTEIN-RELATED"/>
    <property type="match status" value="1"/>
</dbReference>
<feature type="transmembrane region" description="Helical" evidence="1">
    <location>
        <begin position="324"/>
        <end position="345"/>
    </location>
</feature>
<keyword evidence="1" id="KW-1133">Transmembrane helix</keyword>
<reference evidence="3" key="1">
    <citation type="journal article" date="2019" name="Int. J. Syst. Evol. Microbiol.">
        <title>Halobacteriovorax valvorus sp. nov., a novel prokaryotic predator isolated from coastal seawater of China.</title>
        <authorList>
            <person name="Chen M.-X."/>
        </authorList>
    </citation>
    <scope>NUCLEOTIDE SEQUENCE [LARGE SCALE GENOMIC DNA]</scope>
    <source>
        <strain evidence="3">BL9</strain>
    </source>
</reference>
<dbReference type="EMBL" id="QDKL01000002">
    <property type="protein sequence ID" value="RZF21502.1"/>
    <property type="molecule type" value="Genomic_DNA"/>
</dbReference>
<dbReference type="Pfam" id="PF03929">
    <property type="entry name" value="PepSY_TM"/>
    <property type="match status" value="1"/>
</dbReference>
<dbReference type="RefSeq" id="WP_115360947.1">
    <property type="nucleotide sequence ID" value="NZ_QDKL01000002.1"/>
</dbReference>
<gene>
    <name evidence="2" type="ORF">DAY19_07380</name>
</gene>
<evidence type="ECO:0000256" key="1">
    <source>
        <dbReference type="SAM" id="Phobius"/>
    </source>
</evidence>
<keyword evidence="1" id="KW-0812">Transmembrane</keyword>
<protein>
    <submittedName>
        <fullName evidence="2">PepSY domain-containing protein</fullName>
    </submittedName>
</protein>
<name>A0ABY0IJJ6_9BACT</name>
<organism evidence="2 3">
    <name type="scientific">Halobacteriovorax vibrionivorans</name>
    <dbReference type="NCBI Taxonomy" id="2152716"/>
    <lineage>
        <taxon>Bacteria</taxon>
        <taxon>Pseudomonadati</taxon>
        <taxon>Bdellovibrionota</taxon>
        <taxon>Bacteriovoracia</taxon>
        <taxon>Bacteriovoracales</taxon>
        <taxon>Halobacteriovoraceae</taxon>
        <taxon>Halobacteriovorax</taxon>
    </lineage>
</organism>
<dbReference type="PANTHER" id="PTHR34219:SF3">
    <property type="entry name" value="BLL7967 PROTEIN"/>
    <property type="match status" value="1"/>
</dbReference>
<feature type="transmembrane region" description="Helical" evidence="1">
    <location>
        <begin position="12"/>
        <end position="35"/>
    </location>
</feature>
<dbReference type="Proteomes" id="UP000443582">
    <property type="component" value="Unassembled WGS sequence"/>
</dbReference>
<feature type="transmembrane region" description="Helical" evidence="1">
    <location>
        <begin position="186"/>
        <end position="207"/>
    </location>
</feature>
<dbReference type="InterPro" id="IPR005625">
    <property type="entry name" value="PepSY-ass_TM"/>
</dbReference>
<accession>A0ABY0IJJ6</accession>
<evidence type="ECO:0000313" key="2">
    <source>
        <dbReference type="EMBL" id="RZF21502.1"/>
    </source>
</evidence>